<protein>
    <submittedName>
        <fullName evidence="1">Uncharacterized protein</fullName>
    </submittedName>
</protein>
<accession>A0A0K2VJH9</accession>
<name>A0A0K2VJH9_LEPSM</name>
<evidence type="ECO:0000313" key="1">
    <source>
        <dbReference type="EMBL" id="CDW50619.1"/>
    </source>
</evidence>
<reference evidence="1" key="1">
    <citation type="submission" date="2014-05" db="EMBL/GenBank/DDBJ databases">
        <authorList>
            <person name="Chronopoulou M."/>
        </authorList>
    </citation>
    <scope>NUCLEOTIDE SEQUENCE</scope>
    <source>
        <tissue evidence="1">Whole organism</tissue>
    </source>
</reference>
<sequence length="14" mass="1760">MNTLRIIFLYSFIE</sequence>
<dbReference type="EMBL" id="HACA01033258">
    <property type="protein sequence ID" value="CDW50619.1"/>
    <property type="molecule type" value="Transcribed_RNA"/>
</dbReference>
<organism evidence="1">
    <name type="scientific">Lepeophtheirus salmonis</name>
    <name type="common">Salmon louse</name>
    <name type="synonym">Caligus salmonis</name>
    <dbReference type="NCBI Taxonomy" id="72036"/>
    <lineage>
        <taxon>Eukaryota</taxon>
        <taxon>Metazoa</taxon>
        <taxon>Ecdysozoa</taxon>
        <taxon>Arthropoda</taxon>
        <taxon>Crustacea</taxon>
        <taxon>Multicrustacea</taxon>
        <taxon>Hexanauplia</taxon>
        <taxon>Copepoda</taxon>
        <taxon>Siphonostomatoida</taxon>
        <taxon>Caligidae</taxon>
        <taxon>Lepeophtheirus</taxon>
    </lineage>
</organism>
<proteinExistence type="predicted"/>